<name>F3FD49_PSESX</name>
<evidence type="ECO:0000313" key="3">
    <source>
        <dbReference type="Proteomes" id="UP000004471"/>
    </source>
</evidence>
<accession>F3FD49</accession>
<gene>
    <name evidence="2" type="ORF">PSYJA_03629</name>
</gene>
<comment type="caution">
    <text evidence="2">The sequence shown here is derived from an EMBL/GenBank/DDBJ whole genome shotgun (WGS) entry which is preliminary data.</text>
</comment>
<feature type="signal peptide" evidence="1">
    <location>
        <begin position="1"/>
        <end position="21"/>
    </location>
</feature>
<protein>
    <submittedName>
        <fullName evidence="2">Outer-membrane type III secretion protein HrcC</fullName>
    </submittedName>
</protein>
<keyword evidence="1" id="KW-0732">Signal</keyword>
<dbReference type="EMBL" id="AEAH01000151">
    <property type="protein sequence ID" value="EGH28135.1"/>
    <property type="molecule type" value="Genomic_DNA"/>
</dbReference>
<evidence type="ECO:0000313" key="2">
    <source>
        <dbReference type="EMBL" id="EGH28135.1"/>
    </source>
</evidence>
<dbReference type="Proteomes" id="UP000004471">
    <property type="component" value="Unassembled WGS sequence"/>
</dbReference>
<reference evidence="2 3" key="1">
    <citation type="journal article" date="2011" name="PLoS Pathog.">
        <title>Dynamic evolution of pathogenicity revealed by sequencing and comparative genomics of 19 Pseudomonas syringae isolates.</title>
        <authorList>
            <person name="Baltrus D.A."/>
            <person name="Nishimura M.T."/>
            <person name="Romanchuk A."/>
            <person name="Chang J.H."/>
            <person name="Mukhtar M.S."/>
            <person name="Cherkis K."/>
            <person name="Roach J."/>
            <person name="Grant S.R."/>
            <person name="Jones C.D."/>
            <person name="Dangl J.L."/>
        </authorList>
    </citation>
    <scope>NUCLEOTIDE SEQUENCE [LARGE SCALE GENOMIC DNA]</scope>
    <source>
        <strain evidence="3">M301072PT</strain>
    </source>
</reference>
<dbReference type="HOGENOM" id="CLU_3001281_0_0_6"/>
<organism evidence="2 3">
    <name type="scientific">Pseudomonas syringae pv. japonica str. M301072</name>
    <dbReference type="NCBI Taxonomy" id="629262"/>
    <lineage>
        <taxon>Bacteria</taxon>
        <taxon>Pseudomonadati</taxon>
        <taxon>Pseudomonadota</taxon>
        <taxon>Gammaproteobacteria</taxon>
        <taxon>Pseudomonadales</taxon>
        <taxon>Pseudomonadaceae</taxon>
        <taxon>Pseudomonas</taxon>
        <taxon>Pseudomonas syringae</taxon>
    </lineage>
</organism>
<feature type="chain" id="PRO_5003298753" evidence="1">
    <location>
        <begin position="22"/>
        <end position="57"/>
    </location>
</feature>
<evidence type="ECO:0000256" key="1">
    <source>
        <dbReference type="SAM" id="SignalP"/>
    </source>
</evidence>
<proteinExistence type="predicted"/>
<feature type="non-terminal residue" evidence="2">
    <location>
        <position position="57"/>
    </location>
</feature>
<dbReference type="AlphaFoldDB" id="F3FD49"/>
<sequence length="57" mass="6367">MRKALMWLPLLLIGLSPATWAVTPEAWKHTAYAYDARQTELATALADFAKEFGMALD</sequence>